<dbReference type="Proteomes" id="UP000011115">
    <property type="component" value="Unassembled WGS sequence"/>
</dbReference>
<dbReference type="HOGENOM" id="CLU_029307_9_2_1"/>
<accession>M1DKU1</accession>
<name>M1DKU1_SOLTU</name>
<evidence type="ECO:0000313" key="1">
    <source>
        <dbReference type="EnsemblPlants" id="PGSC0003DMT400090634"/>
    </source>
</evidence>
<keyword evidence="2" id="KW-1185">Reference proteome</keyword>
<dbReference type="EnsemblPlants" id="PGSC0003DMT400090634">
    <property type="protein sequence ID" value="PGSC0003DMT400090634"/>
    <property type="gene ID" value="PGSC0003DMG400040205"/>
</dbReference>
<dbReference type="PaxDb" id="4113-PGSC0003DMT400090634"/>
<proteinExistence type="predicted"/>
<dbReference type="Gramene" id="PGSC0003DMT400090634">
    <property type="protein sequence ID" value="PGSC0003DMT400090634"/>
    <property type="gene ID" value="PGSC0003DMG400040205"/>
</dbReference>
<sequence>MADQSSGKLVELSTEVQKDLTLTALAYQLNELVTKLLEVEVQCNNKGMYILTHEHRKSRDGRENRVEDTLQIILQKITDQHRVLEEMKENVEVLNQMMGSHSRSIQLIKSFLSFAVPHLHPNDILGSPSDTRANPNNGK</sequence>
<evidence type="ECO:0000313" key="2">
    <source>
        <dbReference type="Proteomes" id="UP000011115"/>
    </source>
</evidence>
<reference evidence="2" key="1">
    <citation type="journal article" date="2011" name="Nature">
        <title>Genome sequence and analysis of the tuber crop potato.</title>
        <authorList>
            <consortium name="The Potato Genome Sequencing Consortium"/>
        </authorList>
    </citation>
    <scope>NUCLEOTIDE SEQUENCE [LARGE SCALE GENOMIC DNA]</scope>
    <source>
        <strain evidence="2">cv. DM1-3 516 R44</strain>
    </source>
</reference>
<protein>
    <submittedName>
        <fullName evidence="1">Uncharacterized protein</fullName>
    </submittedName>
</protein>
<organism evidence="1 2">
    <name type="scientific">Solanum tuberosum</name>
    <name type="common">Potato</name>
    <dbReference type="NCBI Taxonomy" id="4113"/>
    <lineage>
        <taxon>Eukaryota</taxon>
        <taxon>Viridiplantae</taxon>
        <taxon>Streptophyta</taxon>
        <taxon>Embryophyta</taxon>
        <taxon>Tracheophyta</taxon>
        <taxon>Spermatophyta</taxon>
        <taxon>Magnoliopsida</taxon>
        <taxon>eudicotyledons</taxon>
        <taxon>Gunneridae</taxon>
        <taxon>Pentapetalae</taxon>
        <taxon>asterids</taxon>
        <taxon>lamiids</taxon>
        <taxon>Solanales</taxon>
        <taxon>Solanaceae</taxon>
        <taxon>Solanoideae</taxon>
        <taxon>Solaneae</taxon>
        <taxon>Solanum</taxon>
    </lineage>
</organism>
<dbReference type="AlphaFoldDB" id="M1DKU1"/>
<reference evidence="1" key="2">
    <citation type="submission" date="2015-06" db="UniProtKB">
        <authorList>
            <consortium name="EnsemblPlants"/>
        </authorList>
    </citation>
    <scope>IDENTIFICATION</scope>
    <source>
        <strain evidence="1">DM1-3 516 R44</strain>
    </source>
</reference>
<dbReference type="InParanoid" id="M1DKU1"/>